<dbReference type="SUPFAM" id="SSF53335">
    <property type="entry name" value="S-adenosyl-L-methionine-dependent methyltransferases"/>
    <property type="match status" value="1"/>
</dbReference>
<dbReference type="Pfam" id="PF13847">
    <property type="entry name" value="Methyltransf_31"/>
    <property type="match status" value="1"/>
</dbReference>
<reference evidence="3 4" key="1">
    <citation type="submission" date="2020-03" db="EMBL/GenBank/DDBJ databases">
        <authorList>
            <person name="Zhu W."/>
        </authorList>
    </citation>
    <scope>NUCLEOTIDE SEQUENCE [LARGE SCALE GENOMIC DNA]</scope>
    <source>
        <strain evidence="3 4">185</strain>
    </source>
</reference>
<keyword evidence="4" id="KW-1185">Reference proteome</keyword>
<evidence type="ECO:0000259" key="2">
    <source>
        <dbReference type="Pfam" id="PF13847"/>
    </source>
</evidence>
<sequence length="425" mass="48197">MNQLKDGYVVDVPYPTFVHKQAMPLWMTVIVQQQGFHAPNIDRPFRYLELGCAMGIHLHLTAAAHPNGHFVGVDFNPQQLLVAQEGIERTDISNIEFIQASFDEILDLDLESFDFIVTHGVWSWINDQYQQSITDIVDQLLKPGGIFYCSYMSHPGATHFSSIQKLMVEMARNLQGDSNTKAVQTLHFARQLAQHDVGLFQKVPSLKQDLSALAQDKPSYIAHDFLSQHWQPQHSADMIRRFGSIQMAYTAGAGIIENMDSLSLPPALKKVIDQLPLVTLQETAKDIARYTLQRQDLYIKNRTKPEPDTGFQNVQFRLMPKAPVGQSLAHDPKIGMINDVIEICEKILSALADTPLSVKALFNHLKLHITLSQFGEIMMLLMWAGYIHPTTTQIDHIVVSKMNQWMQEQQLNWRVFAECATVIEP</sequence>
<dbReference type="PANTHER" id="PTHR43667:SF2">
    <property type="entry name" value="FATTY ACID C-METHYL TRANSFERASE"/>
    <property type="match status" value="1"/>
</dbReference>
<organism evidence="3 4">
    <name type="scientific">Acinetobacter lanii</name>
    <dbReference type="NCBI Taxonomy" id="2715163"/>
    <lineage>
        <taxon>Bacteria</taxon>
        <taxon>Pseudomonadati</taxon>
        <taxon>Pseudomonadota</taxon>
        <taxon>Gammaproteobacteria</taxon>
        <taxon>Moraxellales</taxon>
        <taxon>Moraxellaceae</taxon>
        <taxon>Acinetobacter</taxon>
    </lineage>
</organism>
<dbReference type="GO" id="GO:0032259">
    <property type="term" value="P:methylation"/>
    <property type="evidence" value="ECO:0007669"/>
    <property type="project" value="UniProtKB-KW"/>
</dbReference>
<dbReference type="Pfam" id="PF10119">
    <property type="entry name" value="MethyTransf_Reg"/>
    <property type="match status" value="1"/>
</dbReference>
<dbReference type="InterPro" id="IPR025714">
    <property type="entry name" value="Methyltranfer_dom"/>
</dbReference>
<accession>A0A6G8S606</accession>
<evidence type="ECO:0000313" key="3">
    <source>
        <dbReference type="EMBL" id="QIO09587.1"/>
    </source>
</evidence>
<feature type="domain" description="Methyltransferase" evidence="2">
    <location>
        <begin position="46"/>
        <end position="170"/>
    </location>
</feature>
<proteinExistence type="predicted"/>
<dbReference type="Gene3D" id="3.40.50.150">
    <property type="entry name" value="Vaccinia Virus protein VP39"/>
    <property type="match status" value="1"/>
</dbReference>
<dbReference type="AlphaFoldDB" id="A0A6G8S606"/>
<evidence type="ECO:0000259" key="1">
    <source>
        <dbReference type="Pfam" id="PF10119"/>
    </source>
</evidence>
<evidence type="ECO:0000313" key="4">
    <source>
        <dbReference type="Proteomes" id="UP000501939"/>
    </source>
</evidence>
<dbReference type="PANTHER" id="PTHR43667">
    <property type="entry name" value="CYCLOPROPANE-FATTY-ACYL-PHOSPHOLIPID SYNTHASE"/>
    <property type="match status" value="1"/>
</dbReference>
<dbReference type="Proteomes" id="UP000501939">
    <property type="component" value="Chromosome"/>
</dbReference>
<dbReference type="GO" id="GO:0008168">
    <property type="term" value="F:methyltransferase activity"/>
    <property type="evidence" value="ECO:0007669"/>
    <property type="project" value="UniProtKB-KW"/>
</dbReference>
<gene>
    <name evidence="3" type="ORF">G8D99_11570</name>
</gene>
<dbReference type="EMBL" id="CP049916">
    <property type="protein sequence ID" value="QIO09587.1"/>
    <property type="molecule type" value="Genomic_DNA"/>
</dbReference>
<dbReference type="CDD" id="cd02440">
    <property type="entry name" value="AdoMet_MTases"/>
    <property type="match status" value="1"/>
</dbReference>
<name>A0A6G8S606_9GAMM</name>
<keyword evidence="3" id="KW-0808">Transferase</keyword>
<dbReference type="InterPro" id="IPR029063">
    <property type="entry name" value="SAM-dependent_MTases_sf"/>
</dbReference>
<dbReference type="RefSeq" id="WP_166326055.1">
    <property type="nucleotide sequence ID" value="NZ_CP049916.1"/>
</dbReference>
<feature type="domain" description="Methyltransferase regulatory" evidence="1">
    <location>
        <begin position="218"/>
        <end position="300"/>
    </location>
</feature>
<dbReference type="KEGG" id="alj:G8D99_11570"/>
<dbReference type="InterPro" id="IPR018773">
    <property type="entry name" value="MeTrfase_reg_dom_prd"/>
</dbReference>
<dbReference type="InterPro" id="IPR050723">
    <property type="entry name" value="CFA/CMAS"/>
</dbReference>
<keyword evidence="3" id="KW-0489">Methyltransferase</keyword>
<protein>
    <submittedName>
        <fullName evidence="3">Methyltransferase domain-containing protein</fullName>
    </submittedName>
</protein>